<feature type="domain" description="CCT" evidence="4">
    <location>
        <begin position="108"/>
        <end position="150"/>
    </location>
</feature>
<gene>
    <name evidence="5" type="ORF">ZIOFF_050042</name>
</gene>
<comment type="subcellular location">
    <subcellularLocation>
        <location evidence="1 3">Nucleus</location>
    </subcellularLocation>
</comment>
<dbReference type="Proteomes" id="UP000734854">
    <property type="component" value="Unassembled WGS sequence"/>
</dbReference>
<name>A0A8J5KLR4_ZINOF</name>
<dbReference type="GO" id="GO:0009909">
    <property type="term" value="P:regulation of flower development"/>
    <property type="evidence" value="ECO:0007669"/>
    <property type="project" value="InterPro"/>
</dbReference>
<dbReference type="PROSITE" id="PS51017">
    <property type="entry name" value="CCT"/>
    <property type="match status" value="1"/>
</dbReference>
<dbReference type="GO" id="GO:0005634">
    <property type="term" value="C:nucleus"/>
    <property type="evidence" value="ECO:0007669"/>
    <property type="project" value="UniProtKB-SubCell"/>
</dbReference>
<evidence type="ECO:0000259" key="4">
    <source>
        <dbReference type="PROSITE" id="PS51017"/>
    </source>
</evidence>
<organism evidence="5 6">
    <name type="scientific">Zingiber officinale</name>
    <name type="common">Ginger</name>
    <name type="synonym">Amomum zingiber</name>
    <dbReference type="NCBI Taxonomy" id="94328"/>
    <lineage>
        <taxon>Eukaryota</taxon>
        <taxon>Viridiplantae</taxon>
        <taxon>Streptophyta</taxon>
        <taxon>Embryophyta</taxon>
        <taxon>Tracheophyta</taxon>
        <taxon>Spermatophyta</taxon>
        <taxon>Magnoliopsida</taxon>
        <taxon>Liliopsida</taxon>
        <taxon>Zingiberales</taxon>
        <taxon>Zingiberaceae</taxon>
        <taxon>Zingiber</taxon>
    </lineage>
</organism>
<keyword evidence="2 3" id="KW-0539">Nucleus</keyword>
<evidence type="ECO:0000313" key="6">
    <source>
        <dbReference type="Proteomes" id="UP000734854"/>
    </source>
</evidence>
<dbReference type="PANTHER" id="PTHR31319">
    <property type="entry name" value="ZINC FINGER PROTEIN CONSTANS-LIKE 4"/>
    <property type="match status" value="1"/>
</dbReference>
<proteinExistence type="predicted"/>
<accession>A0A8J5KLR4</accession>
<protein>
    <recommendedName>
        <fullName evidence="4">CCT domain-containing protein</fullName>
    </recommendedName>
</protein>
<evidence type="ECO:0000256" key="2">
    <source>
        <dbReference type="ARBA" id="ARBA00023242"/>
    </source>
</evidence>
<dbReference type="Pfam" id="PF06203">
    <property type="entry name" value="CCT"/>
    <property type="match status" value="1"/>
</dbReference>
<evidence type="ECO:0000256" key="3">
    <source>
        <dbReference type="PROSITE-ProRule" id="PRU00357"/>
    </source>
</evidence>
<dbReference type="GO" id="GO:0003700">
    <property type="term" value="F:DNA-binding transcription factor activity"/>
    <property type="evidence" value="ECO:0007669"/>
    <property type="project" value="TreeGrafter"/>
</dbReference>
<reference evidence="5 6" key="1">
    <citation type="submission" date="2020-08" db="EMBL/GenBank/DDBJ databases">
        <title>Plant Genome Project.</title>
        <authorList>
            <person name="Zhang R.-G."/>
        </authorList>
    </citation>
    <scope>NUCLEOTIDE SEQUENCE [LARGE SCALE GENOMIC DNA]</scope>
    <source>
        <tissue evidence="5">Rhizome</tissue>
    </source>
</reference>
<dbReference type="InterPro" id="IPR045281">
    <property type="entry name" value="CONSTANS-like"/>
</dbReference>
<dbReference type="EMBL" id="JACMSC010000014">
    <property type="protein sequence ID" value="KAG6488791.1"/>
    <property type="molecule type" value="Genomic_DNA"/>
</dbReference>
<dbReference type="InterPro" id="IPR010402">
    <property type="entry name" value="CCT_domain"/>
</dbReference>
<sequence length="202" mass="22971">MVVTGGSACETDYNYPDSYSRGQPNYQRAMETIGMEAPPPRSSCTLLQLGGLVYRGGITCAVGEFVGPDMTEDHRKESGLMVCEPAQSVSQVTLSKDKVGLRLSPEERKEKIHRYMKKRDHRNFTKRIKYTCRKTLADSRPRVRGRFVKHDERGEGTKDAAIGNHDFHKVAVKEEEMLDWDILAHINTDNSFECSWALESWI</sequence>
<evidence type="ECO:0000313" key="5">
    <source>
        <dbReference type="EMBL" id="KAG6488791.1"/>
    </source>
</evidence>
<dbReference type="AlphaFoldDB" id="A0A8J5KLR4"/>
<evidence type="ECO:0000256" key="1">
    <source>
        <dbReference type="ARBA" id="ARBA00004123"/>
    </source>
</evidence>
<comment type="caution">
    <text evidence="5">The sequence shown here is derived from an EMBL/GenBank/DDBJ whole genome shotgun (WGS) entry which is preliminary data.</text>
</comment>
<keyword evidence="6" id="KW-1185">Reference proteome</keyword>
<dbReference type="PANTHER" id="PTHR31319:SF110">
    <property type="entry name" value="CCT MOTIF FAMILY PROTEIN"/>
    <property type="match status" value="1"/>
</dbReference>